<comment type="caution">
    <text evidence="3">The sequence shown here is derived from an EMBL/GenBank/DDBJ whole genome shotgun (WGS) entry which is preliminary data.</text>
</comment>
<evidence type="ECO:0000313" key="3">
    <source>
        <dbReference type="EMBL" id="OXB05119.1"/>
    </source>
</evidence>
<dbReference type="InterPro" id="IPR025665">
    <property type="entry name" value="Beta-barrel_OMP_2"/>
</dbReference>
<dbReference type="EMBL" id="MUHD01000029">
    <property type="protein sequence ID" value="OXB05119.1"/>
    <property type="molecule type" value="Genomic_DNA"/>
</dbReference>
<gene>
    <name evidence="3" type="ORF">B0A81_15550</name>
</gene>
<sequence length="205" mass="23483">MYKSKIATALFLFFTVLTMQAQVTFKPGLRAGLSLSTISEMHADYRPDFYAGGFGEINLTKRYALQPEINYIRQGSNNVARNFIDPNTQTEKIVYQDLQMSYLSIAMLNKFTFGQGFQIQFGPALDVLLNDNLAFRKTYNDISFVTGLAYKMPSGLTFEFRFKKGLLDVLDSDYYYNNSNSHYLFGDYNTNVNFQIGVSYSFEVK</sequence>
<reference evidence="3 4" key="1">
    <citation type="submission" date="2016-11" db="EMBL/GenBank/DDBJ databases">
        <title>Whole genomes of Flavobacteriaceae.</title>
        <authorList>
            <person name="Stine C."/>
            <person name="Li C."/>
            <person name="Tadesse D."/>
        </authorList>
    </citation>
    <scope>NUCLEOTIDE SEQUENCE [LARGE SCALE GENOMIC DNA]</scope>
    <source>
        <strain evidence="3 4">CCUG 60112</strain>
    </source>
</reference>
<dbReference type="Proteomes" id="UP000198381">
    <property type="component" value="Unassembled WGS sequence"/>
</dbReference>
<evidence type="ECO:0000313" key="4">
    <source>
        <dbReference type="Proteomes" id="UP000198381"/>
    </source>
</evidence>
<dbReference type="Pfam" id="PF13568">
    <property type="entry name" value="OMP_b-brl_2"/>
    <property type="match status" value="1"/>
</dbReference>
<keyword evidence="4" id="KW-1185">Reference proteome</keyword>
<feature type="chain" id="PRO_5045736566" description="Outer membrane protein beta-barrel domain-containing protein" evidence="1">
    <location>
        <begin position="22"/>
        <end position="205"/>
    </location>
</feature>
<dbReference type="RefSeq" id="WP_089058872.1">
    <property type="nucleotide sequence ID" value="NZ_MUHD01000029.1"/>
</dbReference>
<keyword evidence="1" id="KW-0732">Signal</keyword>
<proteinExistence type="predicted"/>
<protein>
    <recommendedName>
        <fullName evidence="2">Outer membrane protein beta-barrel domain-containing protein</fullName>
    </recommendedName>
</protein>
<accession>A0ABX4CSK6</accession>
<organism evidence="3 4">
    <name type="scientific">Flavobacterium plurextorum</name>
    <dbReference type="NCBI Taxonomy" id="1114867"/>
    <lineage>
        <taxon>Bacteria</taxon>
        <taxon>Pseudomonadati</taxon>
        <taxon>Bacteroidota</taxon>
        <taxon>Flavobacteriia</taxon>
        <taxon>Flavobacteriales</taxon>
        <taxon>Flavobacteriaceae</taxon>
        <taxon>Flavobacterium</taxon>
    </lineage>
</organism>
<evidence type="ECO:0000256" key="1">
    <source>
        <dbReference type="SAM" id="SignalP"/>
    </source>
</evidence>
<name>A0ABX4CSK6_9FLAO</name>
<evidence type="ECO:0000259" key="2">
    <source>
        <dbReference type="Pfam" id="PF13568"/>
    </source>
</evidence>
<feature type="signal peptide" evidence="1">
    <location>
        <begin position="1"/>
        <end position="21"/>
    </location>
</feature>
<feature type="domain" description="Outer membrane protein beta-barrel" evidence="2">
    <location>
        <begin position="20"/>
        <end position="177"/>
    </location>
</feature>